<dbReference type="Proteomes" id="UP000069705">
    <property type="component" value="Unassembled WGS sequence"/>
</dbReference>
<dbReference type="RefSeq" id="WP_131808986.1">
    <property type="nucleotide sequence ID" value="NZ_BCSZ01000012.1"/>
</dbReference>
<keyword evidence="1" id="KW-1133">Transmembrane helix</keyword>
<organism evidence="2 3">
    <name type="scientific">Mycolicibacterium fortuitum subsp. acetamidolyticum</name>
    <dbReference type="NCBI Taxonomy" id="144550"/>
    <lineage>
        <taxon>Bacteria</taxon>
        <taxon>Bacillati</taxon>
        <taxon>Actinomycetota</taxon>
        <taxon>Actinomycetes</taxon>
        <taxon>Mycobacteriales</taxon>
        <taxon>Mycobacteriaceae</taxon>
        <taxon>Mycolicibacterium</taxon>
    </lineage>
</organism>
<keyword evidence="1" id="KW-0812">Transmembrane</keyword>
<dbReference type="AlphaFoldDB" id="A0A100WN19"/>
<dbReference type="EMBL" id="BCSZ01000012">
    <property type="protein sequence ID" value="GAT01187.1"/>
    <property type="molecule type" value="Genomic_DNA"/>
</dbReference>
<evidence type="ECO:0000256" key="1">
    <source>
        <dbReference type="SAM" id="Phobius"/>
    </source>
</evidence>
<gene>
    <name evidence="2" type="ORF">RMCFA_1301</name>
</gene>
<reference evidence="2 3" key="1">
    <citation type="journal article" date="2016" name="Genome Announc.">
        <title>Draft Genome Sequences of Five Rapidly Growing Mycobacterium Species, M. thermoresistibile, M. fortuitum subsp. acetamidolyticum, M. canariasense, M. brisbanense, and M. novocastrense.</title>
        <authorList>
            <person name="Katahira K."/>
            <person name="Ogura Y."/>
            <person name="Gotoh Y."/>
            <person name="Hayashi T."/>
        </authorList>
    </citation>
    <scope>NUCLEOTIDE SEQUENCE [LARGE SCALE GENOMIC DNA]</scope>
    <source>
        <strain evidence="2 3">JCM6368</strain>
    </source>
</reference>
<protein>
    <submittedName>
        <fullName evidence="2">Uncharacterized protein</fullName>
    </submittedName>
</protein>
<sequence>MAGKWLDAMGGGLRPAAANERSERQQWWDYARGAAAGLLEGKAPPPVQVYGPVLNRGETAFFSATANYARLWGGDGTYTTTGLLALGNPAFMVGAFAASGYINHRRKAAARRDAQVRWREQQRVGLIATSHRLLVNTAERGWLTFTYGAVTEYYPDVQNGALTLGFGEECVPLMLSGPPVVPACVLVSAAVAPDTWDQDPRLAPLLA</sequence>
<name>A0A100WN19_MYCFO</name>
<reference evidence="3" key="2">
    <citation type="submission" date="2016-02" db="EMBL/GenBank/DDBJ databases">
        <title>Draft genome sequence of five rapidly growing Mycobacterium species.</title>
        <authorList>
            <person name="Katahira K."/>
            <person name="Gotou Y."/>
            <person name="Iida K."/>
            <person name="Ogura Y."/>
            <person name="Hayashi T."/>
        </authorList>
    </citation>
    <scope>NUCLEOTIDE SEQUENCE [LARGE SCALE GENOMIC DNA]</scope>
    <source>
        <strain evidence="3">JCM6368</strain>
    </source>
</reference>
<proteinExistence type="predicted"/>
<accession>A0A100WN19</accession>
<comment type="caution">
    <text evidence="2">The sequence shown here is derived from an EMBL/GenBank/DDBJ whole genome shotgun (WGS) entry which is preliminary data.</text>
</comment>
<evidence type="ECO:0000313" key="2">
    <source>
        <dbReference type="EMBL" id="GAT01187.1"/>
    </source>
</evidence>
<keyword evidence="1" id="KW-0472">Membrane</keyword>
<evidence type="ECO:0000313" key="3">
    <source>
        <dbReference type="Proteomes" id="UP000069705"/>
    </source>
</evidence>
<feature type="transmembrane region" description="Helical" evidence="1">
    <location>
        <begin position="82"/>
        <end position="102"/>
    </location>
</feature>